<feature type="region of interest" description="Disordered" evidence="15">
    <location>
        <begin position="383"/>
        <end position="405"/>
    </location>
</feature>
<dbReference type="PROSITE" id="PS00841">
    <property type="entry name" value="XPG_1"/>
    <property type="match status" value="1"/>
</dbReference>
<comment type="similarity">
    <text evidence="3">Belongs to the XPG/RAD2 endonuclease family. XPG subfamily.</text>
</comment>
<dbReference type="SMART" id="SM00485">
    <property type="entry name" value="XPGN"/>
    <property type="match status" value="1"/>
</dbReference>
<evidence type="ECO:0000259" key="16">
    <source>
        <dbReference type="SMART" id="SM00484"/>
    </source>
</evidence>
<dbReference type="GO" id="GO:0016788">
    <property type="term" value="F:hydrolase activity, acting on ester bonds"/>
    <property type="evidence" value="ECO:0007669"/>
    <property type="project" value="InterPro"/>
</dbReference>
<keyword evidence="14" id="KW-0175">Coiled coil</keyword>
<evidence type="ECO:0000256" key="13">
    <source>
        <dbReference type="ARBA" id="ARBA00023242"/>
    </source>
</evidence>
<dbReference type="InterPro" id="IPR008918">
    <property type="entry name" value="HhH2"/>
</dbReference>
<evidence type="ECO:0000256" key="9">
    <source>
        <dbReference type="ARBA" id="ARBA00022801"/>
    </source>
</evidence>
<dbReference type="InterPro" id="IPR036279">
    <property type="entry name" value="5-3_exonuclease_C_sf"/>
</dbReference>
<evidence type="ECO:0000256" key="4">
    <source>
        <dbReference type="ARBA" id="ARBA00022553"/>
    </source>
</evidence>
<dbReference type="PANTHER" id="PTHR16171:SF7">
    <property type="entry name" value="DNA REPAIR PROTEIN RAD2"/>
    <property type="match status" value="1"/>
</dbReference>
<dbReference type="Proteomes" id="UP000591131">
    <property type="component" value="Unassembled WGS sequence"/>
</dbReference>
<keyword evidence="6" id="KW-0479">Metal-binding</keyword>
<sequence length="1117" mass="125511">MYHFVRAMPPNKKGPHMLGFFRRLCKLLFLKVKPIIVFDGPAPKLKRDTIAKRAREAEKAEARLRRTAQQLVKNRLLQKAATRVDQAESSSSSSSAAAVGNECPALQNGDSISVSSSSSSNGSTDSEWSSPKSLNNVPSSEEERRDDHSQRRRRWRGFLAERRGLDDIQVSQEAVQELEDMVEGQGQSFKSGGYDLETVAQLPTMVRYKVLLEVRERVMNDGRARAIRHQAVAGAEGITFASNTAQYMELVRVNEMISKTKLEIAKEEEEHRLAAKGEDITAKGIYVPPTAVSMASSSPSSPPEFEWRQKKKSRSRYMNNLDNLKYAPMEDVHLKQTLEEALEGKEEKEEVGVKEEKMEGVEVSEALSDGSDVDFDNMFGDEEPQGVNEAEEISGGAEAKGDSVAEENVGRGIVELKKMGGGGVIGKLKVNLKRKGMSGLVRESEEMTQVDEKEGVNIDDSCEKFGMKENEKSVDVHENMESAVEVSSSDDDDDDDDDDDGIDSITESIVGTHESIPVGEEEEPQAEGDLTVDNIAVKPGTEPSVVELVEDGDIIPEQLESLAAAASETPMPKASNIGLEEPVVGGPSELGGDSKAPELQEGHADVGRNMTNNKRKKTDEGLPVEESAAKRPRADTANVSRTAWFPQPRAGGVDEGNSGGASAEAMEALKELDDVDIDALVEIERKMIDIEEMPKPRRYRGKVGKEPESALDDLQRKLRVEEKLLEDNVNKLARQQNEVDFTALKEEIQLLLTAFGIPWVDAPCEAEAQCVELVHNGLADGVISDDSDTVMYGADVVLRRLYFDAMYVEMYSSSRMPDRLRDRDAMVSLAMLLGCDYTPGVLGIGSVNAMEIIEAGYVGIERLMHLRVWASALVSEDPKEIESPIPGEEAFDSMQLRQFKRDHGGYRSTWTFPKDFPRQDVWEALSCPVVDESREAFSWEKPDAHEIEQLMCKYTDMSEESRIGYISSSETLNQKILRWLDVTGMLTRWHSRREFILDMDPYFRKNSGMWTEWERKTLLFLFYCCTLATPYSAYLDLQELKHQGTKPPRPVSLESRFMNQRRYDFTWMHPQDKFCSECRPVELECKKMCFDRYRSMDYRMYGFQRPRIQTFYSFSTW</sequence>
<dbReference type="AlphaFoldDB" id="A0A7J6MQY4"/>
<evidence type="ECO:0000256" key="14">
    <source>
        <dbReference type="SAM" id="Coils"/>
    </source>
</evidence>
<evidence type="ECO:0000256" key="15">
    <source>
        <dbReference type="SAM" id="MobiDB-lite"/>
    </source>
</evidence>
<keyword evidence="9" id="KW-0378">Hydrolase</keyword>
<dbReference type="InterPro" id="IPR029060">
    <property type="entry name" value="PIN-like_dom_sf"/>
</dbReference>
<keyword evidence="5" id="KW-0540">Nuclease</keyword>
<evidence type="ECO:0000256" key="11">
    <source>
        <dbReference type="ARBA" id="ARBA00023128"/>
    </source>
</evidence>
<dbReference type="PANTHER" id="PTHR16171">
    <property type="entry name" value="DNA REPAIR PROTEIN COMPLEMENTING XP-G CELLS-RELATED"/>
    <property type="match status" value="1"/>
</dbReference>
<feature type="compositionally biased region" description="Basic and acidic residues" evidence="15">
    <location>
        <begin position="442"/>
        <end position="480"/>
    </location>
</feature>
<keyword evidence="19" id="KW-1185">Reference proteome</keyword>
<evidence type="ECO:0000256" key="3">
    <source>
        <dbReference type="ARBA" id="ARBA00005283"/>
    </source>
</evidence>
<keyword evidence="8" id="KW-0227">DNA damage</keyword>
<reference evidence="18 19" key="1">
    <citation type="submission" date="2020-04" db="EMBL/GenBank/DDBJ databases">
        <title>Perkinsus chesapeaki whole genome sequence.</title>
        <authorList>
            <person name="Bogema D.R."/>
        </authorList>
    </citation>
    <scope>NUCLEOTIDE SEQUENCE [LARGE SCALE GENOMIC DNA]</scope>
    <source>
        <strain evidence="18">ATCC PRA-425</strain>
    </source>
</reference>
<dbReference type="InterPro" id="IPR006085">
    <property type="entry name" value="XPG_DNA_repair_N"/>
</dbReference>
<evidence type="ECO:0000256" key="6">
    <source>
        <dbReference type="ARBA" id="ARBA00022723"/>
    </source>
</evidence>
<dbReference type="OrthoDB" id="444121at2759"/>
<dbReference type="SUPFAM" id="SSF47807">
    <property type="entry name" value="5' to 3' exonuclease, C-terminal subdomain"/>
    <property type="match status" value="1"/>
</dbReference>
<evidence type="ECO:0000313" key="19">
    <source>
        <dbReference type="Proteomes" id="UP000591131"/>
    </source>
</evidence>
<dbReference type="GO" id="GO:0006289">
    <property type="term" value="P:nucleotide-excision repair"/>
    <property type="evidence" value="ECO:0007669"/>
    <property type="project" value="InterPro"/>
</dbReference>
<gene>
    <name evidence="18" type="primary">ERCC5</name>
    <name evidence="18" type="ORF">FOL47_009809</name>
</gene>
<evidence type="ECO:0000256" key="2">
    <source>
        <dbReference type="ARBA" id="ARBA00004123"/>
    </source>
</evidence>
<comment type="subcellular location">
    <subcellularLocation>
        <location evidence="2">Nucleus</location>
    </subcellularLocation>
</comment>
<feature type="domain" description="XPG-I" evidence="16">
    <location>
        <begin position="753"/>
        <end position="822"/>
    </location>
</feature>
<dbReference type="GO" id="GO:0046872">
    <property type="term" value="F:metal ion binding"/>
    <property type="evidence" value="ECO:0007669"/>
    <property type="project" value="UniProtKB-KW"/>
</dbReference>
<feature type="region of interest" description="Disordered" evidence="15">
    <location>
        <begin position="79"/>
        <end position="152"/>
    </location>
</feature>
<evidence type="ECO:0000259" key="17">
    <source>
        <dbReference type="SMART" id="SM00485"/>
    </source>
</evidence>
<evidence type="ECO:0000256" key="12">
    <source>
        <dbReference type="ARBA" id="ARBA00023204"/>
    </source>
</evidence>
<dbReference type="InterPro" id="IPR006084">
    <property type="entry name" value="XPG/Rad2"/>
</dbReference>
<dbReference type="GO" id="GO:0004520">
    <property type="term" value="F:DNA endonuclease activity"/>
    <property type="evidence" value="ECO:0007669"/>
    <property type="project" value="TreeGrafter"/>
</dbReference>
<evidence type="ECO:0000313" key="18">
    <source>
        <dbReference type="EMBL" id="KAF4674018.1"/>
    </source>
</evidence>
<dbReference type="InterPro" id="IPR019974">
    <property type="entry name" value="XPG_CS"/>
</dbReference>
<dbReference type="SUPFAM" id="SSF88723">
    <property type="entry name" value="PIN domain-like"/>
    <property type="match status" value="1"/>
</dbReference>
<keyword evidence="13" id="KW-0539">Nucleus</keyword>
<evidence type="ECO:0000256" key="5">
    <source>
        <dbReference type="ARBA" id="ARBA00022722"/>
    </source>
</evidence>
<dbReference type="Pfam" id="PF00752">
    <property type="entry name" value="XPG_N"/>
    <property type="match status" value="1"/>
</dbReference>
<keyword evidence="4" id="KW-0597">Phosphoprotein</keyword>
<dbReference type="Gene3D" id="1.10.150.20">
    <property type="entry name" value="5' to 3' exonuclease, C-terminal subdomain"/>
    <property type="match status" value="1"/>
</dbReference>
<keyword evidence="12" id="KW-0234">DNA repair</keyword>
<keyword evidence="11" id="KW-0496">Mitochondrion</keyword>
<dbReference type="PRINTS" id="PR00853">
    <property type="entry name" value="XPGRADSUPER"/>
</dbReference>
<evidence type="ECO:0000256" key="1">
    <source>
        <dbReference type="ARBA" id="ARBA00001946"/>
    </source>
</evidence>
<dbReference type="Gene3D" id="3.40.50.1010">
    <property type="entry name" value="5'-nuclease"/>
    <property type="match status" value="2"/>
</dbReference>
<feature type="compositionally biased region" description="Basic and acidic residues" evidence="15">
    <location>
        <begin position="595"/>
        <end position="606"/>
    </location>
</feature>
<evidence type="ECO:0000256" key="8">
    <source>
        <dbReference type="ARBA" id="ARBA00022763"/>
    </source>
</evidence>
<feature type="compositionally biased region" description="Low complexity" evidence="15">
    <location>
        <begin position="89"/>
        <end position="98"/>
    </location>
</feature>
<accession>A0A7J6MQY4</accession>
<evidence type="ECO:0000256" key="10">
    <source>
        <dbReference type="ARBA" id="ARBA00022842"/>
    </source>
</evidence>
<proteinExistence type="inferred from homology"/>
<dbReference type="InterPro" id="IPR006086">
    <property type="entry name" value="XPG-I_dom"/>
</dbReference>
<feature type="compositionally biased region" description="Low complexity" evidence="15">
    <location>
        <begin position="111"/>
        <end position="130"/>
    </location>
</feature>
<feature type="compositionally biased region" description="Acidic residues" evidence="15">
    <location>
        <begin position="488"/>
        <end position="502"/>
    </location>
</feature>
<keyword evidence="10" id="KW-0460">Magnesium</keyword>
<dbReference type="InterPro" id="IPR001044">
    <property type="entry name" value="XPG/Rad2_eukaryotes"/>
</dbReference>
<name>A0A7J6MQY4_PERCH</name>
<dbReference type="SMART" id="SM00484">
    <property type="entry name" value="XPGI"/>
    <property type="match status" value="1"/>
</dbReference>
<feature type="compositionally biased region" description="Basic and acidic residues" evidence="15">
    <location>
        <begin position="343"/>
        <end position="360"/>
    </location>
</feature>
<dbReference type="PRINTS" id="PR00066">
    <property type="entry name" value="XRODRMPGMNTG"/>
</dbReference>
<feature type="region of interest" description="Disordered" evidence="15">
    <location>
        <begin position="566"/>
        <end position="638"/>
    </location>
</feature>
<feature type="coiled-coil region" evidence="14">
    <location>
        <begin position="711"/>
        <end position="738"/>
    </location>
</feature>
<dbReference type="Pfam" id="PF00867">
    <property type="entry name" value="XPG_I"/>
    <property type="match status" value="1"/>
</dbReference>
<dbReference type="SMART" id="SM00279">
    <property type="entry name" value="HhH2"/>
    <property type="match status" value="1"/>
</dbReference>
<comment type="caution">
    <text evidence="18">The sequence shown here is derived from an EMBL/GenBank/DDBJ whole genome shotgun (WGS) entry which is preliminary data.</text>
</comment>
<dbReference type="EMBL" id="JAAPAO010000071">
    <property type="protein sequence ID" value="KAF4674018.1"/>
    <property type="molecule type" value="Genomic_DNA"/>
</dbReference>
<keyword evidence="7" id="KW-0255">Endonuclease</keyword>
<feature type="region of interest" description="Disordered" evidence="15">
    <location>
        <begin position="343"/>
        <end position="364"/>
    </location>
</feature>
<feature type="region of interest" description="Disordered" evidence="15">
    <location>
        <begin position="441"/>
        <end position="538"/>
    </location>
</feature>
<feature type="domain" description="XPG N-terminal" evidence="17">
    <location>
        <begin position="1"/>
        <end position="60"/>
    </location>
</feature>
<protein>
    <submittedName>
        <fullName evidence="18">Excision repair cross-complementing rodent repair deficiency, complementation group 5</fullName>
    </submittedName>
</protein>
<evidence type="ECO:0000256" key="7">
    <source>
        <dbReference type="ARBA" id="ARBA00022759"/>
    </source>
</evidence>
<comment type="cofactor">
    <cofactor evidence="1">
        <name>Mg(2+)</name>
        <dbReference type="ChEBI" id="CHEBI:18420"/>
    </cofactor>
</comment>
<organism evidence="18 19">
    <name type="scientific">Perkinsus chesapeaki</name>
    <name type="common">Clam parasite</name>
    <name type="synonym">Perkinsus andrewsi</name>
    <dbReference type="NCBI Taxonomy" id="330153"/>
    <lineage>
        <taxon>Eukaryota</taxon>
        <taxon>Sar</taxon>
        <taxon>Alveolata</taxon>
        <taxon>Perkinsozoa</taxon>
        <taxon>Perkinsea</taxon>
        <taxon>Perkinsida</taxon>
        <taxon>Perkinsidae</taxon>
        <taxon>Perkinsus</taxon>
    </lineage>
</organism>
<feature type="compositionally biased region" description="Acidic residues" evidence="15">
    <location>
        <begin position="383"/>
        <end position="392"/>
    </location>
</feature>
<dbReference type="GO" id="GO:0003697">
    <property type="term" value="F:single-stranded DNA binding"/>
    <property type="evidence" value="ECO:0007669"/>
    <property type="project" value="InterPro"/>
</dbReference>
<dbReference type="GO" id="GO:0005634">
    <property type="term" value="C:nucleus"/>
    <property type="evidence" value="ECO:0007669"/>
    <property type="project" value="UniProtKB-SubCell"/>
</dbReference>